<dbReference type="AlphaFoldDB" id="A0A4U9HV06"/>
<proteinExistence type="predicted"/>
<name>A0A4U9HV06_9ENTR</name>
<sequence>MSLAVASWVTTTATVQDSEISWYTGKTSRKAPRRCASSPRHLIELRTSQPLLRRESWRDGMEIQWFNAGGGPQLPEHWDEGTTLGLYLTRPDLHDQPGIWQEVLLLINPYEGRCRSESRNAVRMAGCWS</sequence>
<reference evidence="1 2" key="1">
    <citation type="submission" date="2019-05" db="EMBL/GenBank/DDBJ databases">
        <authorList>
            <consortium name="Pathogen Informatics"/>
        </authorList>
    </citation>
    <scope>NUCLEOTIDE SEQUENCE [LARGE SCALE GENOMIC DNA]</scope>
    <source>
        <strain evidence="1 2">NCTC13032</strain>
    </source>
</reference>
<evidence type="ECO:0000313" key="1">
    <source>
        <dbReference type="EMBL" id="VTP68210.1"/>
    </source>
</evidence>
<dbReference type="EMBL" id="LR590464">
    <property type="protein sequence ID" value="VTP68210.1"/>
    <property type="molecule type" value="Genomic_DNA"/>
</dbReference>
<accession>A0A4U9HV06</accession>
<evidence type="ECO:0000313" key="2">
    <source>
        <dbReference type="Proteomes" id="UP000310719"/>
    </source>
</evidence>
<dbReference type="Proteomes" id="UP000310719">
    <property type="component" value="Chromosome"/>
</dbReference>
<protein>
    <submittedName>
        <fullName evidence="1">Glycogen debranching enzyme GlgX</fullName>
    </submittedName>
</protein>
<gene>
    <name evidence="1" type="ORF">NCTC13032_03440</name>
</gene>
<organism evidence="1 2">
    <name type="scientific">Leclercia adecarboxylata</name>
    <dbReference type="NCBI Taxonomy" id="83655"/>
    <lineage>
        <taxon>Bacteria</taxon>
        <taxon>Pseudomonadati</taxon>
        <taxon>Pseudomonadota</taxon>
        <taxon>Gammaproteobacteria</taxon>
        <taxon>Enterobacterales</taxon>
        <taxon>Enterobacteriaceae</taxon>
        <taxon>Leclercia</taxon>
    </lineage>
</organism>